<accession>A0A410G070</accession>
<dbReference type="AlphaFoldDB" id="A0A410G070"/>
<dbReference type="KEGG" id="aev:EI546_02360"/>
<dbReference type="OrthoDB" id="7063782at2"/>
<feature type="chain" id="PRO_5019574496" evidence="2">
    <location>
        <begin position="22"/>
        <end position="303"/>
    </location>
</feature>
<gene>
    <name evidence="4" type="ORF">EI546_02360</name>
</gene>
<dbReference type="Proteomes" id="UP000285517">
    <property type="component" value="Chromosome"/>
</dbReference>
<feature type="signal peptide" evidence="2">
    <location>
        <begin position="1"/>
        <end position="21"/>
    </location>
</feature>
<protein>
    <submittedName>
        <fullName evidence="4">T9SS type A sorting domain-containing protein</fullName>
    </submittedName>
</protein>
<dbReference type="NCBIfam" id="TIGR04183">
    <property type="entry name" value="Por_Secre_tail"/>
    <property type="match status" value="1"/>
</dbReference>
<evidence type="ECO:0000256" key="1">
    <source>
        <dbReference type="ARBA" id="ARBA00022729"/>
    </source>
</evidence>
<reference evidence="4 5" key="1">
    <citation type="submission" date="2019-01" db="EMBL/GenBank/DDBJ databases">
        <title>Complete genome sequencing of Aequorivita sp. H23M31.</title>
        <authorList>
            <person name="Bae J.-W."/>
        </authorList>
    </citation>
    <scope>NUCLEOTIDE SEQUENCE [LARGE SCALE GENOMIC DNA]</scope>
    <source>
        <strain evidence="4 5">H23M31</strain>
    </source>
</reference>
<evidence type="ECO:0000256" key="2">
    <source>
        <dbReference type="SAM" id="SignalP"/>
    </source>
</evidence>
<sequence>MKSLKTSLFTLLSLGVSFLYSQQNYLTSQNNVEVVIPSDPAVDCVQEYGIDRPIFQMGLAFSTGNKVANDVVIDPYSTFNLQMLTFEAFAENGYPTGFTIQLHEDNGSGGVGSEIGSAYIFNQGDFEATLIDDWSLYRVVIDLSFANVLLINNTNEMKFYWISIASELFSTGDIAFWNTALYTNGPSNPQWVNWPSAGGEWMPHSDNTEGIMTVEGTCETLSIEDVNSFEIALYPNPVSDFLNIKLQKTIRSIQIYNMAGGMVLSFNELQNGKIDISTLKPGIYMCKIITEIGEVKVFKVVKK</sequence>
<keyword evidence="5" id="KW-1185">Reference proteome</keyword>
<organism evidence="4 5">
    <name type="scientific">Aequorivita ciconiae</name>
    <dbReference type="NCBI Taxonomy" id="2494375"/>
    <lineage>
        <taxon>Bacteria</taxon>
        <taxon>Pseudomonadati</taxon>
        <taxon>Bacteroidota</taxon>
        <taxon>Flavobacteriia</taxon>
        <taxon>Flavobacteriales</taxon>
        <taxon>Flavobacteriaceae</taxon>
        <taxon>Aequorivita</taxon>
    </lineage>
</organism>
<dbReference type="InterPro" id="IPR026444">
    <property type="entry name" value="Secre_tail"/>
</dbReference>
<feature type="domain" description="Secretion system C-terminal sorting" evidence="3">
    <location>
        <begin position="233"/>
        <end position="295"/>
    </location>
</feature>
<evidence type="ECO:0000313" key="4">
    <source>
        <dbReference type="EMBL" id="QAA80640.1"/>
    </source>
</evidence>
<evidence type="ECO:0000259" key="3">
    <source>
        <dbReference type="Pfam" id="PF18962"/>
    </source>
</evidence>
<proteinExistence type="predicted"/>
<name>A0A410G070_9FLAO</name>
<dbReference type="Pfam" id="PF18962">
    <property type="entry name" value="Por_Secre_tail"/>
    <property type="match status" value="1"/>
</dbReference>
<dbReference type="RefSeq" id="WP_128249037.1">
    <property type="nucleotide sequence ID" value="NZ_CP034951.1"/>
</dbReference>
<evidence type="ECO:0000313" key="5">
    <source>
        <dbReference type="Proteomes" id="UP000285517"/>
    </source>
</evidence>
<keyword evidence="1 2" id="KW-0732">Signal</keyword>
<dbReference type="EMBL" id="CP034951">
    <property type="protein sequence ID" value="QAA80640.1"/>
    <property type="molecule type" value="Genomic_DNA"/>
</dbReference>